<gene>
    <name evidence="2" type="ORF">JY651_27190</name>
</gene>
<feature type="compositionally biased region" description="Basic and acidic residues" evidence="1">
    <location>
        <begin position="185"/>
        <end position="200"/>
    </location>
</feature>
<dbReference type="EMBL" id="CP071090">
    <property type="protein sequence ID" value="QSQ19033.1"/>
    <property type="molecule type" value="Genomic_DNA"/>
</dbReference>
<evidence type="ECO:0000313" key="3">
    <source>
        <dbReference type="Proteomes" id="UP000662747"/>
    </source>
</evidence>
<evidence type="ECO:0000313" key="2">
    <source>
        <dbReference type="EMBL" id="QSQ19033.1"/>
    </source>
</evidence>
<evidence type="ECO:0008006" key="4">
    <source>
        <dbReference type="Google" id="ProtNLM"/>
    </source>
</evidence>
<feature type="compositionally biased region" description="Polar residues" evidence="1">
    <location>
        <begin position="48"/>
        <end position="61"/>
    </location>
</feature>
<name>A0ABX7NKT6_9BACT</name>
<keyword evidence="3" id="KW-1185">Reference proteome</keyword>
<evidence type="ECO:0000256" key="1">
    <source>
        <dbReference type="SAM" id="MobiDB-lite"/>
    </source>
</evidence>
<protein>
    <recommendedName>
        <fullName evidence="4">Lipoprotein</fullName>
    </recommendedName>
</protein>
<dbReference type="Proteomes" id="UP000662747">
    <property type="component" value="Chromosome"/>
</dbReference>
<organism evidence="2 3">
    <name type="scientific">Pyxidicoccus parkwayensis</name>
    <dbReference type="NCBI Taxonomy" id="2813578"/>
    <lineage>
        <taxon>Bacteria</taxon>
        <taxon>Pseudomonadati</taxon>
        <taxon>Myxococcota</taxon>
        <taxon>Myxococcia</taxon>
        <taxon>Myxococcales</taxon>
        <taxon>Cystobacterineae</taxon>
        <taxon>Myxococcaceae</taxon>
        <taxon>Pyxidicoccus</taxon>
    </lineage>
</organism>
<feature type="compositionally biased region" description="Low complexity" evidence="1">
    <location>
        <begin position="62"/>
        <end position="74"/>
    </location>
</feature>
<feature type="region of interest" description="Disordered" evidence="1">
    <location>
        <begin position="48"/>
        <end position="76"/>
    </location>
</feature>
<sequence>MPGPCALPHLLLHRTHGRGGTMFSSRLPAALALSAALSFAAACSKNATTSQQYPPGTQPVSTPTQPQEQTGQPPARAEIEKDCPMTVPGAQAMAQDTAEGVAINFITTEPDQVANLRDRGRNMIQRQQEHGVSGKRGLEQPPGVEYKGMGGGGLAGSAGAPSVPAYARVEDIPNGVSITYRATDPEKQAELSAEVHENAESLKPGLCPGMAHPVEE</sequence>
<feature type="region of interest" description="Disordered" evidence="1">
    <location>
        <begin position="185"/>
        <end position="216"/>
    </location>
</feature>
<reference evidence="2 3" key="1">
    <citation type="submission" date="2021-02" db="EMBL/GenBank/DDBJ databases">
        <title>De Novo genome assembly of isolated myxobacteria.</title>
        <authorList>
            <person name="Stevens D.C."/>
        </authorList>
    </citation>
    <scope>NUCLEOTIDE SEQUENCE [LARGE SCALE GENOMIC DNA]</scope>
    <source>
        <strain evidence="3">SCPEA02</strain>
    </source>
</reference>
<accession>A0ABX7NKT6</accession>
<proteinExistence type="predicted"/>